<dbReference type="InterPro" id="IPR004045">
    <property type="entry name" value="Glutathione_S-Trfase_N"/>
</dbReference>
<dbReference type="SUPFAM" id="SSF47616">
    <property type="entry name" value="GST C-terminal domain-like"/>
    <property type="match status" value="1"/>
</dbReference>
<dbReference type="PROSITE" id="PS50404">
    <property type="entry name" value="GST_NTER"/>
    <property type="match status" value="1"/>
</dbReference>
<dbReference type="AlphaFoldDB" id="A0A2L0EJG4"/>
<proteinExistence type="inferred from homology"/>
<evidence type="ECO:0000259" key="3">
    <source>
        <dbReference type="PROSITE" id="PS50405"/>
    </source>
</evidence>
<dbReference type="EMBL" id="CP012673">
    <property type="protein sequence ID" value="AUX39436.1"/>
    <property type="molecule type" value="Genomic_DNA"/>
</dbReference>
<dbReference type="GO" id="GO:0004364">
    <property type="term" value="F:glutathione transferase activity"/>
    <property type="evidence" value="ECO:0007669"/>
    <property type="project" value="TreeGrafter"/>
</dbReference>
<dbReference type="InterPro" id="IPR050213">
    <property type="entry name" value="GST_superfamily"/>
</dbReference>
<feature type="domain" description="GST N-terminal" evidence="2">
    <location>
        <begin position="1"/>
        <end position="82"/>
    </location>
</feature>
<dbReference type="SUPFAM" id="SSF52833">
    <property type="entry name" value="Thioredoxin-like"/>
    <property type="match status" value="1"/>
</dbReference>
<dbReference type="GO" id="GO:0006749">
    <property type="term" value="P:glutathione metabolic process"/>
    <property type="evidence" value="ECO:0007669"/>
    <property type="project" value="TreeGrafter"/>
</dbReference>
<organism evidence="4 5">
    <name type="scientific">Sorangium cellulosum</name>
    <name type="common">Polyangium cellulosum</name>
    <dbReference type="NCBI Taxonomy" id="56"/>
    <lineage>
        <taxon>Bacteria</taxon>
        <taxon>Pseudomonadati</taxon>
        <taxon>Myxococcota</taxon>
        <taxon>Polyangia</taxon>
        <taxon>Polyangiales</taxon>
        <taxon>Polyangiaceae</taxon>
        <taxon>Sorangium</taxon>
    </lineage>
</organism>
<gene>
    <name evidence="4" type="ORF">SOCE26_008280</name>
</gene>
<dbReference type="InterPro" id="IPR036282">
    <property type="entry name" value="Glutathione-S-Trfase_C_sf"/>
</dbReference>
<comment type="similarity">
    <text evidence="1">Belongs to the GST superfamily.</text>
</comment>
<name>A0A2L0EJG4_SORCE</name>
<evidence type="ECO:0000259" key="2">
    <source>
        <dbReference type="PROSITE" id="PS50404"/>
    </source>
</evidence>
<dbReference type="PROSITE" id="PS50405">
    <property type="entry name" value="GST_CTER"/>
    <property type="match status" value="1"/>
</dbReference>
<accession>A0A2L0EJG4</accession>
<feature type="domain" description="GST C-terminal" evidence="3">
    <location>
        <begin position="84"/>
        <end position="207"/>
    </location>
</feature>
<dbReference type="InterPro" id="IPR036249">
    <property type="entry name" value="Thioredoxin-like_sf"/>
</dbReference>
<sequence>MKLIYFSARGRIEPARLMMEMVGARYDIEAVPLEKWMGPEGKERILSCTPFGQLPVLEDGVFTLCQSVAITRYVARKLGLYGETLEENARVDEVADTASELYLDLAALFWNPRFHELRADHRSATGKKLELLEAYFLRTRADAEHWVLPGRYTMADAAMAYALESILPVHTGLLKEFPELYRAVNAFFAADGVREYVRSDRRPRTWTVPIATFGGRPEETHQWTD</sequence>
<dbReference type="Proteomes" id="UP000238348">
    <property type="component" value="Chromosome"/>
</dbReference>
<dbReference type="SFLD" id="SFLDS00019">
    <property type="entry name" value="Glutathione_Transferase_(cytos"/>
    <property type="match status" value="1"/>
</dbReference>
<dbReference type="InterPro" id="IPR040079">
    <property type="entry name" value="Glutathione_S-Trfase"/>
</dbReference>
<protein>
    <recommendedName>
        <fullName evidence="6">Glutathione S-transferase</fullName>
    </recommendedName>
</protein>
<evidence type="ECO:0000313" key="4">
    <source>
        <dbReference type="EMBL" id="AUX39436.1"/>
    </source>
</evidence>
<dbReference type="CDD" id="cd03039">
    <property type="entry name" value="GST_N_Sigma_like"/>
    <property type="match status" value="1"/>
</dbReference>
<dbReference type="Gene3D" id="1.20.1050.130">
    <property type="match status" value="1"/>
</dbReference>
<evidence type="ECO:0000313" key="5">
    <source>
        <dbReference type="Proteomes" id="UP000238348"/>
    </source>
</evidence>
<dbReference type="Pfam" id="PF00043">
    <property type="entry name" value="GST_C"/>
    <property type="match status" value="1"/>
</dbReference>
<dbReference type="Pfam" id="PF02798">
    <property type="entry name" value="GST_N"/>
    <property type="match status" value="1"/>
</dbReference>
<dbReference type="InterPro" id="IPR010987">
    <property type="entry name" value="Glutathione-S-Trfase_C-like"/>
</dbReference>
<dbReference type="InterPro" id="IPR004046">
    <property type="entry name" value="GST_C"/>
</dbReference>
<evidence type="ECO:0008006" key="6">
    <source>
        <dbReference type="Google" id="ProtNLM"/>
    </source>
</evidence>
<evidence type="ECO:0000256" key="1">
    <source>
        <dbReference type="RuleBase" id="RU003494"/>
    </source>
</evidence>
<reference evidence="4 5" key="1">
    <citation type="submission" date="2015-09" db="EMBL/GenBank/DDBJ databases">
        <title>Sorangium comparison.</title>
        <authorList>
            <person name="Zaburannyi N."/>
            <person name="Bunk B."/>
            <person name="Overmann J."/>
            <person name="Mueller R."/>
        </authorList>
    </citation>
    <scope>NUCLEOTIDE SEQUENCE [LARGE SCALE GENOMIC DNA]</scope>
    <source>
        <strain evidence="4 5">So ce26</strain>
    </source>
</reference>
<dbReference type="PANTHER" id="PTHR11571">
    <property type="entry name" value="GLUTATHIONE S-TRANSFERASE"/>
    <property type="match status" value="1"/>
</dbReference>